<dbReference type="Proteomes" id="UP000799324">
    <property type="component" value="Unassembled WGS sequence"/>
</dbReference>
<dbReference type="InterPro" id="IPR003959">
    <property type="entry name" value="ATPase_AAA_core"/>
</dbReference>
<proteinExistence type="predicted"/>
<keyword evidence="4" id="KW-1185">Reference proteome</keyword>
<gene>
    <name evidence="3" type="ORF">K491DRAFT_599818</name>
</gene>
<dbReference type="InterPro" id="IPR027417">
    <property type="entry name" value="P-loop_NTPase"/>
</dbReference>
<dbReference type="SUPFAM" id="SSF52540">
    <property type="entry name" value="P-loop containing nucleoside triphosphate hydrolases"/>
    <property type="match status" value="1"/>
</dbReference>
<dbReference type="OrthoDB" id="10042665at2759"/>
<name>A0A6A6T4Y6_9PLEO</name>
<accession>A0A6A6T4Y6</accession>
<feature type="compositionally biased region" description="Basic and acidic residues" evidence="1">
    <location>
        <begin position="61"/>
        <end position="75"/>
    </location>
</feature>
<protein>
    <submittedName>
        <fullName evidence="3">ATPase</fullName>
    </submittedName>
</protein>
<dbReference type="InterPro" id="IPR003593">
    <property type="entry name" value="AAA+_ATPase"/>
</dbReference>
<evidence type="ECO:0000313" key="4">
    <source>
        <dbReference type="Proteomes" id="UP000799324"/>
    </source>
</evidence>
<organism evidence="3 4">
    <name type="scientific">Lophiostoma macrostomum CBS 122681</name>
    <dbReference type="NCBI Taxonomy" id="1314788"/>
    <lineage>
        <taxon>Eukaryota</taxon>
        <taxon>Fungi</taxon>
        <taxon>Dikarya</taxon>
        <taxon>Ascomycota</taxon>
        <taxon>Pezizomycotina</taxon>
        <taxon>Dothideomycetes</taxon>
        <taxon>Pleosporomycetidae</taxon>
        <taxon>Pleosporales</taxon>
        <taxon>Lophiostomataceae</taxon>
        <taxon>Lophiostoma</taxon>
    </lineage>
</organism>
<dbReference type="AlphaFoldDB" id="A0A6A6T4Y6"/>
<dbReference type="SMART" id="SM00382">
    <property type="entry name" value="AAA"/>
    <property type="match status" value="1"/>
</dbReference>
<dbReference type="Pfam" id="PF22942">
    <property type="entry name" value="DUF7025"/>
    <property type="match status" value="1"/>
</dbReference>
<dbReference type="InterPro" id="IPR054289">
    <property type="entry name" value="DUF7025"/>
</dbReference>
<feature type="domain" description="AAA+ ATPase" evidence="2">
    <location>
        <begin position="481"/>
        <end position="608"/>
    </location>
</feature>
<evidence type="ECO:0000313" key="3">
    <source>
        <dbReference type="EMBL" id="KAF2654956.1"/>
    </source>
</evidence>
<dbReference type="GO" id="GO:0005524">
    <property type="term" value="F:ATP binding"/>
    <property type="evidence" value="ECO:0007669"/>
    <property type="project" value="InterPro"/>
</dbReference>
<feature type="compositionally biased region" description="Low complexity" evidence="1">
    <location>
        <begin position="28"/>
        <end position="43"/>
    </location>
</feature>
<dbReference type="PANTHER" id="PTHR46411">
    <property type="entry name" value="FAMILY ATPASE, PUTATIVE-RELATED"/>
    <property type="match status" value="1"/>
</dbReference>
<sequence length="681" mass="76376">MSEETSTPPGLEALANHLGYTFVKKDVSSSSSSDNGDATGSDSKGSPPPPPPPGGHRKRTKTSDSDQSKKDKDEKDGDTEPPVPVGSLNSSANIYWNKDDDTWTSKEPEDTKPAEGKDTIGHAIVIRQQKSSDSRKKYEIHSIVVQSPSLKIALGDILEDYPGVCCNLDRLVFKAPFQPFVHRWGALLEYMEREDLETVTKEHMTLLHTVLKKELGDTIKAFEDYVTNGVVTYEHAWIIFQPQAVIVAPSGPGEIVAVRLKNGFYAETDDGNVYSMNCQRVDWNGKSFGWADEHVQLPEFIGVKPISELPIFPLAFHADQESVRLGLIERGKRFAALSGYHYRSYNGPALQRTQNGNILVQNNGRIIIDTDSFCKQPDQSPPPIRTDWNTELSVKEEADAKPIELTDFQYMLCTPILRGYSVKAKKWLSFYINHVKPIKWDDGAFENLVLPKTQKKLVMALSKTQAASVNNFDDIVSGKGKGMILLLSGPPGVGKTLTAEAVSENMRVPLYMMSAGDLGIRPEEVEQNLENILEMVAKWKAILLIDECDVFLEARSIHDMERNKLVSIFLRLLEYYQGTLFLTTNRVENMDPAFQSRIHVHLKYKDLSNQSRRQIWSSFLEKMPSNFSDGELEELAGVMLNGRQIKNLVKTAQLLALEEKKTLSKEHVDLVLAIEEGFEDE</sequence>
<evidence type="ECO:0000256" key="1">
    <source>
        <dbReference type="SAM" id="MobiDB-lite"/>
    </source>
</evidence>
<evidence type="ECO:0000259" key="2">
    <source>
        <dbReference type="SMART" id="SM00382"/>
    </source>
</evidence>
<dbReference type="CDD" id="cd19481">
    <property type="entry name" value="RecA-like_protease"/>
    <property type="match status" value="1"/>
</dbReference>
<feature type="region of interest" description="Disordered" evidence="1">
    <location>
        <begin position="26"/>
        <end position="122"/>
    </location>
</feature>
<dbReference type="EMBL" id="MU004356">
    <property type="protein sequence ID" value="KAF2654956.1"/>
    <property type="molecule type" value="Genomic_DNA"/>
</dbReference>
<dbReference type="PANTHER" id="PTHR46411:SF3">
    <property type="entry name" value="AAA+ ATPASE DOMAIN-CONTAINING PROTEIN"/>
    <property type="match status" value="1"/>
</dbReference>
<dbReference type="Gene3D" id="3.40.50.300">
    <property type="entry name" value="P-loop containing nucleotide triphosphate hydrolases"/>
    <property type="match status" value="1"/>
</dbReference>
<reference evidence="3" key="1">
    <citation type="journal article" date="2020" name="Stud. Mycol.">
        <title>101 Dothideomycetes genomes: a test case for predicting lifestyles and emergence of pathogens.</title>
        <authorList>
            <person name="Haridas S."/>
            <person name="Albert R."/>
            <person name="Binder M."/>
            <person name="Bloem J."/>
            <person name="Labutti K."/>
            <person name="Salamov A."/>
            <person name="Andreopoulos B."/>
            <person name="Baker S."/>
            <person name="Barry K."/>
            <person name="Bills G."/>
            <person name="Bluhm B."/>
            <person name="Cannon C."/>
            <person name="Castanera R."/>
            <person name="Culley D."/>
            <person name="Daum C."/>
            <person name="Ezra D."/>
            <person name="Gonzalez J."/>
            <person name="Henrissat B."/>
            <person name="Kuo A."/>
            <person name="Liang C."/>
            <person name="Lipzen A."/>
            <person name="Lutzoni F."/>
            <person name="Magnuson J."/>
            <person name="Mondo S."/>
            <person name="Nolan M."/>
            <person name="Ohm R."/>
            <person name="Pangilinan J."/>
            <person name="Park H.-J."/>
            <person name="Ramirez L."/>
            <person name="Alfaro M."/>
            <person name="Sun H."/>
            <person name="Tritt A."/>
            <person name="Yoshinaga Y."/>
            <person name="Zwiers L.-H."/>
            <person name="Turgeon B."/>
            <person name="Goodwin S."/>
            <person name="Spatafora J."/>
            <person name="Crous P."/>
            <person name="Grigoriev I."/>
        </authorList>
    </citation>
    <scope>NUCLEOTIDE SEQUENCE</scope>
    <source>
        <strain evidence="3">CBS 122681</strain>
    </source>
</reference>
<dbReference type="GO" id="GO:0016887">
    <property type="term" value="F:ATP hydrolysis activity"/>
    <property type="evidence" value="ECO:0007669"/>
    <property type="project" value="InterPro"/>
</dbReference>
<dbReference type="Pfam" id="PF00004">
    <property type="entry name" value="AAA"/>
    <property type="match status" value="1"/>
</dbReference>
<feature type="compositionally biased region" description="Basic and acidic residues" evidence="1">
    <location>
        <begin position="97"/>
        <end position="120"/>
    </location>
</feature>